<dbReference type="GO" id="GO:0005524">
    <property type="term" value="F:ATP binding"/>
    <property type="evidence" value="ECO:0007669"/>
    <property type="project" value="UniProtKB-KW"/>
</dbReference>
<evidence type="ECO:0000259" key="11">
    <source>
        <dbReference type="PROSITE" id="PS50893"/>
    </source>
</evidence>
<dbReference type="PROSITE" id="PS00211">
    <property type="entry name" value="ABC_TRANSPORTER_1"/>
    <property type="match status" value="1"/>
</dbReference>
<dbReference type="CDD" id="cd18571">
    <property type="entry name" value="ABC_6TM_peptidase_like"/>
    <property type="match status" value="1"/>
</dbReference>
<dbReference type="Gene3D" id="1.20.1560.10">
    <property type="entry name" value="ABC transporter type 1, transmembrane domain"/>
    <property type="match status" value="1"/>
</dbReference>
<dbReference type="PROSITE" id="PS50929">
    <property type="entry name" value="ABC_TM1F"/>
    <property type="match status" value="1"/>
</dbReference>
<dbReference type="Gene3D" id="3.40.50.300">
    <property type="entry name" value="P-loop containing nucleotide triphosphate hydrolases"/>
    <property type="match status" value="1"/>
</dbReference>
<evidence type="ECO:0000259" key="12">
    <source>
        <dbReference type="PROSITE" id="PS50929"/>
    </source>
</evidence>
<dbReference type="Pfam" id="PF03412">
    <property type="entry name" value="Peptidase_C39"/>
    <property type="match status" value="1"/>
</dbReference>
<feature type="transmembrane region" description="Helical" evidence="10">
    <location>
        <begin position="411"/>
        <end position="438"/>
    </location>
</feature>
<evidence type="ECO:0000256" key="8">
    <source>
        <dbReference type="ARBA" id="ARBA00022989"/>
    </source>
</evidence>
<keyword evidence="8 10" id="KW-1133">Transmembrane helix</keyword>
<protein>
    <submittedName>
        <fullName evidence="14">ABC transporter, ATP-binding protein</fullName>
    </submittedName>
</protein>
<evidence type="ECO:0000256" key="9">
    <source>
        <dbReference type="ARBA" id="ARBA00023136"/>
    </source>
</evidence>
<dbReference type="MEROPS" id="C39.001"/>
<dbReference type="SUPFAM" id="SSF90123">
    <property type="entry name" value="ABC transporter transmembrane region"/>
    <property type="match status" value="1"/>
</dbReference>
<evidence type="ECO:0000256" key="3">
    <source>
        <dbReference type="ARBA" id="ARBA00022475"/>
    </source>
</evidence>
<evidence type="ECO:0000313" key="15">
    <source>
        <dbReference type="Proteomes" id="UP000016630"/>
    </source>
</evidence>
<dbReference type="HOGENOM" id="CLU_000604_95_3_10"/>
<keyword evidence="2" id="KW-0813">Transport</keyword>
<dbReference type="PROSITE" id="PS50893">
    <property type="entry name" value="ABC_TRANSPORTER_2"/>
    <property type="match status" value="1"/>
</dbReference>
<evidence type="ECO:0000256" key="6">
    <source>
        <dbReference type="ARBA" id="ARBA00022801"/>
    </source>
</evidence>
<keyword evidence="6" id="KW-0378">Hydrolase</keyword>
<reference evidence="14 15" key="1">
    <citation type="submission" date="2013-06" db="EMBL/GenBank/DDBJ databases">
        <authorList>
            <person name="Weinstock G."/>
            <person name="Sodergren E."/>
            <person name="Lobos E.A."/>
            <person name="Fulton L."/>
            <person name="Fulton R."/>
            <person name="Courtney L."/>
            <person name="Fronick C."/>
            <person name="O'Laughlin M."/>
            <person name="Godfrey J."/>
            <person name="Wilson R.M."/>
            <person name="Miner T."/>
            <person name="Farmer C."/>
            <person name="Delehaunty K."/>
            <person name="Cordes M."/>
            <person name="Minx P."/>
            <person name="Tomlinson C."/>
            <person name="Chen J."/>
            <person name="Wollam A."/>
            <person name="Pepin K.H."/>
            <person name="Bhonagiri V."/>
            <person name="Zhang X."/>
            <person name="Warren W."/>
            <person name="Mitreva M."/>
            <person name="Mardis E.R."/>
            <person name="Wilson R.K."/>
        </authorList>
    </citation>
    <scope>NUCLEOTIDE SEQUENCE [LARGE SCALE GENOMIC DNA]</scope>
    <source>
        <strain evidence="14 15">F0570</strain>
    </source>
</reference>
<feature type="transmembrane region" description="Helical" evidence="10">
    <location>
        <begin position="211"/>
        <end position="229"/>
    </location>
</feature>
<evidence type="ECO:0000256" key="1">
    <source>
        <dbReference type="ARBA" id="ARBA00004651"/>
    </source>
</evidence>
<dbReference type="CDD" id="cd02418">
    <property type="entry name" value="Peptidase_C39B"/>
    <property type="match status" value="1"/>
</dbReference>
<evidence type="ECO:0000256" key="10">
    <source>
        <dbReference type="SAM" id="Phobius"/>
    </source>
</evidence>
<dbReference type="AlphaFoldDB" id="A0A0E2LSP5"/>
<dbReference type="Gene3D" id="3.90.70.10">
    <property type="entry name" value="Cysteine proteinases"/>
    <property type="match status" value="1"/>
</dbReference>
<feature type="transmembrane region" description="Helical" evidence="10">
    <location>
        <begin position="174"/>
        <end position="199"/>
    </location>
</feature>
<dbReference type="InterPro" id="IPR003439">
    <property type="entry name" value="ABC_transporter-like_ATP-bd"/>
</dbReference>
<evidence type="ECO:0000256" key="7">
    <source>
        <dbReference type="ARBA" id="ARBA00022840"/>
    </source>
</evidence>
<keyword evidence="9 10" id="KW-0472">Membrane</keyword>
<dbReference type="GO" id="GO:0005886">
    <property type="term" value="C:plasma membrane"/>
    <property type="evidence" value="ECO:0007669"/>
    <property type="project" value="UniProtKB-SubCell"/>
</dbReference>
<dbReference type="GO" id="GO:0006508">
    <property type="term" value="P:proteolysis"/>
    <property type="evidence" value="ECO:0007669"/>
    <property type="project" value="InterPro"/>
</dbReference>
<evidence type="ECO:0000256" key="2">
    <source>
        <dbReference type="ARBA" id="ARBA00022448"/>
    </source>
</evidence>
<dbReference type="GO" id="GO:0015421">
    <property type="term" value="F:ABC-type oligopeptide transporter activity"/>
    <property type="evidence" value="ECO:0007669"/>
    <property type="project" value="TreeGrafter"/>
</dbReference>
<keyword evidence="3" id="KW-1003">Cell membrane</keyword>
<dbReference type="PANTHER" id="PTHR43394">
    <property type="entry name" value="ATP-DEPENDENT PERMEASE MDL1, MITOCHONDRIAL"/>
    <property type="match status" value="1"/>
</dbReference>
<name>A0A0E2LSP5_PORGN</name>
<dbReference type="InterPro" id="IPR003593">
    <property type="entry name" value="AAA+_ATPase"/>
</dbReference>
<comment type="caution">
    <text evidence="14">The sequence shown here is derived from an EMBL/GenBank/DDBJ whole genome shotgun (WGS) entry which is preliminary data.</text>
</comment>
<dbReference type="InterPro" id="IPR036640">
    <property type="entry name" value="ABC1_TM_sf"/>
</dbReference>
<dbReference type="InterPro" id="IPR017871">
    <property type="entry name" value="ABC_transporter-like_CS"/>
</dbReference>
<dbReference type="Pfam" id="PF00005">
    <property type="entry name" value="ABC_tran"/>
    <property type="match status" value="1"/>
</dbReference>
<dbReference type="InterPro" id="IPR027417">
    <property type="entry name" value="P-loop_NTPase"/>
</dbReference>
<dbReference type="PROSITE" id="PS50990">
    <property type="entry name" value="PEPTIDASE_C39"/>
    <property type="match status" value="1"/>
</dbReference>
<dbReference type="SMART" id="SM00382">
    <property type="entry name" value="AAA"/>
    <property type="match status" value="1"/>
</dbReference>
<evidence type="ECO:0000256" key="5">
    <source>
        <dbReference type="ARBA" id="ARBA00022741"/>
    </source>
</evidence>
<dbReference type="EMBL" id="AWUW01000019">
    <property type="protein sequence ID" value="ERJ68590.1"/>
    <property type="molecule type" value="Genomic_DNA"/>
</dbReference>
<comment type="subcellular location">
    <subcellularLocation>
        <location evidence="1">Cell membrane</location>
        <topology evidence="1">Multi-pass membrane protein</topology>
    </subcellularLocation>
</comment>
<evidence type="ECO:0000313" key="14">
    <source>
        <dbReference type="EMBL" id="ERJ68590.1"/>
    </source>
</evidence>
<accession>A0A0E2LSP5</accession>
<dbReference type="GO" id="GO:0008233">
    <property type="term" value="F:peptidase activity"/>
    <property type="evidence" value="ECO:0007669"/>
    <property type="project" value="InterPro"/>
</dbReference>
<dbReference type="InterPro" id="IPR005074">
    <property type="entry name" value="Peptidase_C39"/>
</dbReference>
<dbReference type="FunFam" id="3.40.50.300:FF:000299">
    <property type="entry name" value="ABC transporter ATP-binding protein/permease"/>
    <property type="match status" value="1"/>
</dbReference>
<dbReference type="SUPFAM" id="SSF52540">
    <property type="entry name" value="P-loop containing nucleoside triphosphate hydrolases"/>
    <property type="match status" value="1"/>
</dbReference>
<sequence>MHLIRQKDAMDCGPACLAMIAKYFGSNPDIEQIRHNCALGRDGVSLLGISKAAEDIGLKTVSGYLPFHILASEAPLPCIVYWNQNHFVVVYKIKKHRKEKYTICVADPGKGFVNYNRDEFCSHWTSTKTKGEEKGIVLLLEATEQFYVRREKKEEQKTNRIKFLWRYLKKYRRFFTQLILGLLFGSLLQLVFPFLTQAIVDTGIGGKDISFIWLVLMAQMMLLFSRTAIDFIRSKILLHISTRINISLISDFFIKLMKLPMKFFDTKLMGDLLQRIEDHRRVEQFLTSSSLSLLFSFFTFLVFGIVLAIYNLSIFFVFLLGTLLYAGWIILFLRKRRQLDYKYFEQAGRNRNVTYQLINGMQEIKLQGCEQRKRWEWEDVQADLFKVNLQSLNLKQTQQAGSITINEVKNILITVLAATSVIQGNMTLGMMLAVQYIIGQLNSPVEQLIQFIYSWQDVSISLDRMNEIHTEANEENIEEHTRSSYTDKTKDGYSLTVRNLSFKYDIHSIKNILSDINVSIPNGKVTAIVGASGSGKTTLIKLLLGFYKPLTGDVWVGDANLKEYNLGWWRNQCGAVMQEGYLFSDTIARNIAISDDDPNIERIRYAARVANIADYIEGLPLGYNTMIGQDGQGISQGQRQRILIARVVYKNPMFVFLDEATNALDANNERAITENLADFYRGKTVVVVAHRLSSVRNSDQIVVLDEGKIVETGTHEELTAQRGKYFALVKNQLELGN</sequence>
<keyword evidence="4 10" id="KW-0812">Transmembrane</keyword>
<feature type="domain" description="ABC transporter" evidence="11">
    <location>
        <begin position="495"/>
        <end position="731"/>
    </location>
</feature>
<proteinExistence type="predicted"/>
<dbReference type="RefSeq" id="WP_021665034.1">
    <property type="nucleotide sequence ID" value="NZ_KI259117.1"/>
</dbReference>
<feature type="transmembrane region" description="Helical" evidence="10">
    <location>
        <begin position="314"/>
        <end position="333"/>
    </location>
</feature>
<dbReference type="Pfam" id="PF00664">
    <property type="entry name" value="ABC_membrane"/>
    <property type="match status" value="1"/>
</dbReference>
<evidence type="ECO:0000259" key="13">
    <source>
        <dbReference type="PROSITE" id="PS50990"/>
    </source>
</evidence>
<feature type="transmembrane region" description="Helical" evidence="10">
    <location>
        <begin position="285"/>
        <end position="308"/>
    </location>
</feature>
<gene>
    <name evidence="14" type="ORF">HMPREF1555_00280</name>
</gene>
<dbReference type="InterPro" id="IPR039421">
    <property type="entry name" value="Type_1_exporter"/>
</dbReference>
<dbReference type="GO" id="GO:0016887">
    <property type="term" value="F:ATP hydrolysis activity"/>
    <property type="evidence" value="ECO:0007669"/>
    <property type="project" value="InterPro"/>
</dbReference>
<keyword evidence="7 14" id="KW-0067">ATP-binding</keyword>
<keyword evidence="5" id="KW-0547">Nucleotide-binding</keyword>
<organism evidence="14 15">
    <name type="scientific">Porphyromonas gingivalis F0570</name>
    <dbReference type="NCBI Taxonomy" id="1227271"/>
    <lineage>
        <taxon>Bacteria</taxon>
        <taxon>Pseudomonadati</taxon>
        <taxon>Bacteroidota</taxon>
        <taxon>Bacteroidia</taxon>
        <taxon>Bacteroidales</taxon>
        <taxon>Porphyromonadaceae</taxon>
        <taxon>Porphyromonas</taxon>
    </lineage>
</organism>
<feature type="domain" description="ABC transmembrane type-1" evidence="12">
    <location>
        <begin position="178"/>
        <end position="457"/>
    </location>
</feature>
<dbReference type="Proteomes" id="UP000016630">
    <property type="component" value="Unassembled WGS sequence"/>
</dbReference>
<evidence type="ECO:0000256" key="4">
    <source>
        <dbReference type="ARBA" id="ARBA00022692"/>
    </source>
</evidence>
<dbReference type="InterPro" id="IPR011527">
    <property type="entry name" value="ABC1_TM_dom"/>
</dbReference>
<dbReference type="PANTHER" id="PTHR43394:SF1">
    <property type="entry name" value="ATP-BINDING CASSETTE SUB-FAMILY B MEMBER 10, MITOCHONDRIAL"/>
    <property type="match status" value="1"/>
</dbReference>
<feature type="domain" description="Peptidase C39" evidence="13">
    <location>
        <begin position="6"/>
        <end position="131"/>
    </location>
</feature>
<dbReference type="PATRIC" id="fig|1227271.3.peg.255"/>